<keyword evidence="4" id="KW-1185">Reference proteome</keyword>
<accession>A0A915MAS6</accession>
<keyword evidence="2" id="KW-0245">EGF-like domain</keyword>
<dbReference type="Proteomes" id="UP000887561">
    <property type="component" value="Unplaced"/>
</dbReference>
<sequence>MRDYGNFVGCLRDVVFGGNELINADYGGAFNISPICIYQNLCQQPTNFNNGNQVCANNGTCIDLWDSYFLFRTNQQINSSPIFFLGEFGSNISISSDSEMNTFISAELEIDGVPKDFRVNQKIVQLGENLELEVGNEEEFFGKRISQQNLLNGTVSDDICLMNVINLNNNGMDLTCGVHGSCRNTFNDFECDCEPGWMGIFCEIQDFCFNASLICPNGSKCENIVGGGEKLFKLIIDDKLDREIKIGEDIPLINEHQTEIIIGRTDREEGFN</sequence>
<dbReference type="PROSITE" id="PS01186">
    <property type="entry name" value="EGF_2"/>
    <property type="match status" value="1"/>
</dbReference>
<reference evidence="5" key="1">
    <citation type="submission" date="2022-11" db="UniProtKB">
        <authorList>
            <consortium name="WormBaseParasite"/>
        </authorList>
    </citation>
    <scope>IDENTIFICATION</scope>
</reference>
<evidence type="ECO:0000259" key="3">
    <source>
        <dbReference type="PROSITE" id="PS50026"/>
    </source>
</evidence>
<protein>
    <submittedName>
        <fullName evidence="5">EGF-like domain-containing protein</fullName>
    </submittedName>
</protein>
<feature type="disulfide bond" evidence="2">
    <location>
        <begin position="193"/>
        <end position="202"/>
    </location>
</feature>
<dbReference type="CDD" id="cd00054">
    <property type="entry name" value="EGF_CA"/>
    <property type="match status" value="1"/>
</dbReference>
<name>A0A915MAS6_MELJA</name>
<comment type="caution">
    <text evidence="2">Lacks conserved residue(s) required for the propagation of feature annotation.</text>
</comment>
<evidence type="ECO:0000313" key="4">
    <source>
        <dbReference type="Proteomes" id="UP000887561"/>
    </source>
</evidence>
<dbReference type="InterPro" id="IPR000742">
    <property type="entry name" value="EGF"/>
</dbReference>
<dbReference type="SUPFAM" id="SSF57196">
    <property type="entry name" value="EGF/Laminin"/>
    <property type="match status" value="1"/>
</dbReference>
<dbReference type="PROSITE" id="PS00010">
    <property type="entry name" value="ASX_HYDROXYL"/>
    <property type="match status" value="1"/>
</dbReference>
<dbReference type="InterPro" id="IPR000152">
    <property type="entry name" value="EGF-type_Asp/Asn_hydroxyl_site"/>
</dbReference>
<organism evidence="4 5">
    <name type="scientific">Meloidogyne javanica</name>
    <name type="common">Root-knot nematode worm</name>
    <dbReference type="NCBI Taxonomy" id="6303"/>
    <lineage>
        <taxon>Eukaryota</taxon>
        <taxon>Metazoa</taxon>
        <taxon>Ecdysozoa</taxon>
        <taxon>Nematoda</taxon>
        <taxon>Chromadorea</taxon>
        <taxon>Rhabditida</taxon>
        <taxon>Tylenchina</taxon>
        <taxon>Tylenchomorpha</taxon>
        <taxon>Tylenchoidea</taxon>
        <taxon>Meloidogynidae</taxon>
        <taxon>Meloidogyninae</taxon>
        <taxon>Meloidogyne</taxon>
        <taxon>Meloidogyne incognita group</taxon>
    </lineage>
</organism>
<evidence type="ECO:0000256" key="2">
    <source>
        <dbReference type="PROSITE-ProRule" id="PRU00076"/>
    </source>
</evidence>
<evidence type="ECO:0000313" key="5">
    <source>
        <dbReference type="WBParaSite" id="scaffold33866_cov191.g21019"/>
    </source>
</evidence>
<dbReference type="Gene3D" id="2.10.25.10">
    <property type="entry name" value="Laminin"/>
    <property type="match status" value="1"/>
</dbReference>
<dbReference type="PROSITE" id="PS50026">
    <property type="entry name" value="EGF_3"/>
    <property type="match status" value="1"/>
</dbReference>
<proteinExistence type="predicted"/>
<dbReference type="AlphaFoldDB" id="A0A915MAS6"/>
<keyword evidence="1 2" id="KW-1015">Disulfide bond</keyword>
<dbReference type="PROSITE" id="PS00022">
    <property type="entry name" value="EGF_1"/>
    <property type="match status" value="1"/>
</dbReference>
<evidence type="ECO:0000256" key="1">
    <source>
        <dbReference type="ARBA" id="ARBA00023157"/>
    </source>
</evidence>
<feature type="domain" description="EGF-like" evidence="3">
    <location>
        <begin position="166"/>
        <end position="203"/>
    </location>
</feature>
<dbReference type="WBParaSite" id="scaffold33866_cov191.g21019">
    <property type="protein sequence ID" value="scaffold33866_cov191.g21019"/>
    <property type="gene ID" value="scaffold33866_cov191.g21019"/>
</dbReference>
<dbReference type="Pfam" id="PF21700">
    <property type="entry name" value="EGF_DL_JAG"/>
    <property type="match status" value="1"/>
</dbReference>